<keyword evidence="2" id="KW-1185">Reference proteome</keyword>
<accession>A0A183V2J9</accession>
<sequence length="378" mass="42385">MARAFVRMRNTSDKNLNFKFKCEIGCDVSVTAVTSMEQEIGDIPPKMVLSFCPDKSPIALSCETMSDESASDITLRLCSQTEEAVANRGMTRYNAFIEWMQLHPMKLLVATVIIFMIVVCSLSAERDDYDYYAGRKSSIGRQEAESHQMNTAAIGATQHETQVTTANLSQHLITRNSTKHVIRFSTVKGHDDISRAVIRFRNIGDLPLNFKLKCEQGCNIAAHPAGNGVVVPHSAHRCVLTWHRPREAVTWTSLKPPRLAIITNYFSGTDFTNGEKLTTKFIANIIDVEQEADEKPPTTKVTFDVGKNPVVTPYQLYAKREQSPSFNESLPEQSLNFEDLLYYHTIIEWIQLHPTEILVAVIVIFIGAASVLSELLDE</sequence>
<proteinExistence type="predicted"/>
<gene>
    <name evidence="1" type="ORF">TCNE_LOCUS14969</name>
</gene>
<evidence type="ECO:0000313" key="2">
    <source>
        <dbReference type="Proteomes" id="UP000050794"/>
    </source>
</evidence>
<evidence type="ECO:0000313" key="3">
    <source>
        <dbReference type="WBParaSite" id="TCNE_0001496901-mRNA-1"/>
    </source>
</evidence>
<reference evidence="1 2" key="2">
    <citation type="submission" date="2018-11" db="EMBL/GenBank/DDBJ databases">
        <authorList>
            <consortium name="Pathogen Informatics"/>
        </authorList>
    </citation>
    <scope>NUCLEOTIDE SEQUENCE [LARGE SCALE GENOMIC DNA]</scope>
</reference>
<organism evidence="2 3">
    <name type="scientific">Toxocara canis</name>
    <name type="common">Canine roundworm</name>
    <dbReference type="NCBI Taxonomy" id="6265"/>
    <lineage>
        <taxon>Eukaryota</taxon>
        <taxon>Metazoa</taxon>
        <taxon>Ecdysozoa</taxon>
        <taxon>Nematoda</taxon>
        <taxon>Chromadorea</taxon>
        <taxon>Rhabditida</taxon>
        <taxon>Spirurina</taxon>
        <taxon>Ascaridomorpha</taxon>
        <taxon>Ascaridoidea</taxon>
        <taxon>Toxocaridae</taxon>
        <taxon>Toxocara</taxon>
    </lineage>
</organism>
<dbReference type="AlphaFoldDB" id="A0A183V2J9"/>
<dbReference type="Proteomes" id="UP000050794">
    <property type="component" value="Unassembled WGS sequence"/>
</dbReference>
<name>A0A183V2J9_TOXCA</name>
<dbReference type="EMBL" id="UYWY01022555">
    <property type="protein sequence ID" value="VDM46290.1"/>
    <property type="molecule type" value="Genomic_DNA"/>
</dbReference>
<protein>
    <submittedName>
        <fullName evidence="3">Major sperm protein</fullName>
    </submittedName>
</protein>
<reference evidence="3" key="1">
    <citation type="submission" date="2016-06" db="UniProtKB">
        <authorList>
            <consortium name="WormBaseParasite"/>
        </authorList>
    </citation>
    <scope>IDENTIFICATION</scope>
</reference>
<dbReference type="WBParaSite" id="TCNE_0001496901-mRNA-1">
    <property type="protein sequence ID" value="TCNE_0001496901-mRNA-1"/>
    <property type="gene ID" value="TCNE_0001496901"/>
</dbReference>
<evidence type="ECO:0000313" key="1">
    <source>
        <dbReference type="EMBL" id="VDM46290.1"/>
    </source>
</evidence>